<feature type="compositionally biased region" description="Polar residues" evidence="1">
    <location>
        <begin position="12"/>
        <end position="26"/>
    </location>
</feature>
<proteinExistence type="predicted"/>
<accession>A0AAN7ZRJ7</accession>
<dbReference type="Proteomes" id="UP001310594">
    <property type="component" value="Unassembled WGS sequence"/>
</dbReference>
<gene>
    <name evidence="2" type="ORF">LTR97_009996</name>
</gene>
<sequence length="142" mass="16440">MMSQDDDFTLSDDPTPQEPEQSQDSQAIAIDTTSIQQMLEQHKQNLKQRRRQRNENIKAAHKKRIEKLNKAAEQAKAKYHETKIATRRPKIERLLQLLEKKRHIQAKIDICAEQKDAAFTGMAQKFQLAIDARCAALEQMQS</sequence>
<feature type="region of interest" description="Disordered" evidence="1">
    <location>
        <begin position="1"/>
        <end position="26"/>
    </location>
</feature>
<evidence type="ECO:0000256" key="1">
    <source>
        <dbReference type="SAM" id="MobiDB-lite"/>
    </source>
</evidence>
<reference evidence="2" key="1">
    <citation type="submission" date="2023-08" db="EMBL/GenBank/DDBJ databases">
        <title>Black Yeasts Isolated from many extreme environments.</title>
        <authorList>
            <person name="Coleine C."/>
            <person name="Stajich J.E."/>
            <person name="Selbmann L."/>
        </authorList>
    </citation>
    <scope>NUCLEOTIDE SEQUENCE</scope>
    <source>
        <strain evidence="2">CCFEE 5810</strain>
    </source>
</reference>
<feature type="region of interest" description="Disordered" evidence="1">
    <location>
        <begin position="41"/>
        <end position="62"/>
    </location>
</feature>
<evidence type="ECO:0000313" key="3">
    <source>
        <dbReference type="Proteomes" id="UP001310594"/>
    </source>
</evidence>
<name>A0AAN7ZRJ7_9PEZI</name>
<organism evidence="2 3">
    <name type="scientific">Elasticomyces elasticus</name>
    <dbReference type="NCBI Taxonomy" id="574655"/>
    <lineage>
        <taxon>Eukaryota</taxon>
        <taxon>Fungi</taxon>
        <taxon>Dikarya</taxon>
        <taxon>Ascomycota</taxon>
        <taxon>Pezizomycotina</taxon>
        <taxon>Dothideomycetes</taxon>
        <taxon>Dothideomycetidae</taxon>
        <taxon>Mycosphaerellales</taxon>
        <taxon>Teratosphaeriaceae</taxon>
        <taxon>Elasticomyces</taxon>
    </lineage>
</organism>
<protein>
    <submittedName>
        <fullName evidence="2">Uncharacterized protein</fullName>
    </submittedName>
</protein>
<dbReference type="AlphaFoldDB" id="A0AAN7ZRJ7"/>
<comment type="caution">
    <text evidence="2">The sequence shown here is derived from an EMBL/GenBank/DDBJ whole genome shotgun (WGS) entry which is preliminary data.</text>
</comment>
<evidence type="ECO:0000313" key="2">
    <source>
        <dbReference type="EMBL" id="KAK5693427.1"/>
    </source>
</evidence>
<dbReference type="EMBL" id="JAVRQU010000017">
    <property type="protein sequence ID" value="KAK5693427.1"/>
    <property type="molecule type" value="Genomic_DNA"/>
</dbReference>
<feature type="compositionally biased region" description="Acidic residues" evidence="1">
    <location>
        <begin position="1"/>
        <end position="10"/>
    </location>
</feature>